<dbReference type="Pfam" id="PF17782">
    <property type="entry name" value="WHD_DprA"/>
    <property type="match status" value="1"/>
</dbReference>
<dbReference type="InterPro" id="IPR010994">
    <property type="entry name" value="RuvA_2-like"/>
</dbReference>
<feature type="domain" description="Helix-hairpin-helix DNA-binding motif class 1" evidence="2">
    <location>
        <begin position="7"/>
        <end position="26"/>
    </location>
</feature>
<dbReference type="GO" id="GO:0003677">
    <property type="term" value="F:DNA binding"/>
    <property type="evidence" value="ECO:0007669"/>
    <property type="project" value="InterPro"/>
</dbReference>
<reference evidence="4" key="1">
    <citation type="submission" date="2014-04" db="EMBL/GenBank/DDBJ databases">
        <title>Whole-Genome optical mapping and complete genome sequence of Sphingobacterium deserti sp. nov., a new spaces isolated from desert in the west of China.</title>
        <authorList>
            <person name="Teng C."/>
            <person name="Zhou Z."/>
            <person name="Li X."/>
            <person name="Chen M."/>
            <person name="Lin M."/>
            <person name="Wang L."/>
            <person name="Su S."/>
            <person name="Zhang C."/>
            <person name="Zhang W."/>
        </authorList>
    </citation>
    <scope>NUCLEOTIDE SEQUENCE [LARGE SCALE GENOMIC DNA]</scope>
    <source>
        <strain evidence="4">ACCC05744</strain>
    </source>
</reference>
<dbReference type="STRING" id="1229276.DI53_0932"/>
<dbReference type="GO" id="GO:0006281">
    <property type="term" value="P:DNA repair"/>
    <property type="evidence" value="ECO:0007669"/>
    <property type="project" value="InterPro"/>
</dbReference>
<dbReference type="RefSeq" id="WP_037495947.1">
    <property type="nucleotide sequence ID" value="NZ_JJMU01000014.1"/>
</dbReference>
<keyword evidence="4" id="KW-1185">Reference proteome</keyword>
<dbReference type="InterPro" id="IPR003488">
    <property type="entry name" value="DprA"/>
</dbReference>
<protein>
    <submittedName>
        <fullName evidence="3">DNA protecting protein DprA</fullName>
    </submittedName>
</protein>
<evidence type="ECO:0000313" key="4">
    <source>
        <dbReference type="Proteomes" id="UP000031802"/>
    </source>
</evidence>
<evidence type="ECO:0000313" key="3">
    <source>
        <dbReference type="EMBL" id="KGE15251.1"/>
    </source>
</evidence>
<dbReference type="GO" id="GO:0009294">
    <property type="term" value="P:DNA-mediated transformation"/>
    <property type="evidence" value="ECO:0007669"/>
    <property type="project" value="InterPro"/>
</dbReference>
<dbReference type="InterPro" id="IPR003583">
    <property type="entry name" value="Hlx-hairpin-Hlx_DNA-bd_motif"/>
</dbReference>
<evidence type="ECO:0000256" key="1">
    <source>
        <dbReference type="ARBA" id="ARBA00006525"/>
    </source>
</evidence>
<accession>A0A0B8T2Q2</accession>
<dbReference type="Proteomes" id="UP000031802">
    <property type="component" value="Unassembled WGS sequence"/>
</dbReference>
<evidence type="ECO:0000259" key="2">
    <source>
        <dbReference type="SMART" id="SM00278"/>
    </source>
</evidence>
<dbReference type="EMBL" id="JJMU01000014">
    <property type="protein sequence ID" value="KGE15251.1"/>
    <property type="molecule type" value="Genomic_DNA"/>
</dbReference>
<reference evidence="3 4" key="2">
    <citation type="journal article" date="2015" name="PLoS ONE">
        <title>Whole-Genome Optical Mapping and Finished Genome Sequence of Sphingobacterium deserti sp. nov., a New Species Isolated from the Western Desert of China.</title>
        <authorList>
            <person name="Teng C."/>
            <person name="Zhou Z."/>
            <person name="Molnar I."/>
            <person name="Li X."/>
            <person name="Tang R."/>
            <person name="Chen M."/>
            <person name="Wang L."/>
            <person name="Su S."/>
            <person name="Zhang W."/>
            <person name="Lin M."/>
        </authorList>
    </citation>
    <scope>NUCLEOTIDE SEQUENCE [LARGE SCALE GENOMIC DNA]</scope>
    <source>
        <strain evidence="4">ACCC05744</strain>
    </source>
</reference>
<name>A0A0B8T2Q2_9SPHI</name>
<sequence>MNKIQQIALTKIKGVGPRTARILLAYCGSVDAIFGATRKELLAIPSIGKVTVDAILSKNYLEEAEREFLFIEKHRIQLLWIENPDYPKRLLHCEDAPLLLYYKGAANLNACRVVSIVGTRNATAYGRQLCDELVAELPEEEILVVSGLAYGIDVLAHRLSIKHDVPTVGVLGHGLDIIYPAAHREVASRMLDKGGLLTEFPSGAAPERNNFPARNRIIAGLADVTVVVEAARKGGALITAEIANSYNRDVCAFPGRIDQEYSAGCNYLIKTNRAHLIRNAQDLCYLMGWEDRGKSEQGIQLPLHQLDLTKDQQKVYNFLQDKEQAMVDDIALHLDWPMSKLAMVLLEMEMNNVVFALPGKIYRSL</sequence>
<dbReference type="InterPro" id="IPR036388">
    <property type="entry name" value="WH-like_DNA-bd_sf"/>
</dbReference>
<comment type="similarity">
    <text evidence="1">Belongs to the DprA/Smf family.</text>
</comment>
<dbReference type="AlphaFoldDB" id="A0A0B8T2Q2"/>
<dbReference type="Pfam" id="PF14520">
    <property type="entry name" value="HHH_5"/>
    <property type="match status" value="1"/>
</dbReference>
<organism evidence="3 4">
    <name type="scientific">Sphingobacterium deserti</name>
    <dbReference type="NCBI Taxonomy" id="1229276"/>
    <lineage>
        <taxon>Bacteria</taxon>
        <taxon>Pseudomonadati</taxon>
        <taxon>Bacteroidota</taxon>
        <taxon>Sphingobacteriia</taxon>
        <taxon>Sphingobacteriales</taxon>
        <taxon>Sphingobacteriaceae</taxon>
        <taxon>Sphingobacterium</taxon>
    </lineage>
</organism>
<dbReference type="InterPro" id="IPR057666">
    <property type="entry name" value="DrpA_SLOG"/>
</dbReference>
<dbReference type="PANTHER" id="PTHR43022:SF1">
    <property type="entry name" value="PROTEIN SMF"/>
    <property type="match status" value="1"/>
</dbReference>
<dbReference type="eggNOG" id="COG0758">
    <property type="taxonomic scope" value="Bacteria"/>
</dbReference>
<dbReference type="Gene3D" id="1.10.10.10">
    <property type="entry name" value="Winged helix-like DNA-binding domain superfamily/Winged helix DNA-binding domain"/>
    <property type="match status" value="1"/>
</dbReference>
<dbReference type="Pfam" id="PF02481">
    <property type="entry name" value="DNA_processg_A"/>
    <property type="match status" value="1"/>
</dbReference>
<comment type="caution">
    <text evidence="3">The sequence shown here is derived from an EMBL/GenBank/DDBJ whole genome shotgun (WGS) entry which is preliminary data.</text>
</comment>
<dbReference type="Gene3D" id="3.40.50.450">
    <property type="match status" value="1"/>
</dbReference>
<proteinExistence type="inferred from homology"/>
<dbReference type="SMART" id="SM00278">
    <property type="entry name" value="HhH1"/>
    <property type="match status" value="2"/>
</dbReference>
<dbReference type="SUPFAM" id="SSF102405">
    <property type="entry name" value="MCP/YpsA-like"/>
    <property type="match status" value="1"/>
</dbReference>
<feature type="domain" description="Helix-hairpin-helix DNA-binding motif class 1" evidence="2">
    <location>
        <begin position="39"/>
        <end position="58"/>
    </location>
</feature>
<gene>
    <name evidence="3" type="ORF">DI53_0932</name>
</gene>
<dbReference type="SUPFAM" id="SSF47781">
    <property type="entry name" value="RuvA domain 2-like"/>
    <property type="match status" value="1"/>
</dbReference>
<dbReference type="NCBIfam" id="TIGR00732">
    <property type="entry name" value="dprA"/>
    <property type="match status" value="1"/>
</dbReference>
<dbReference type="PANTHER" id="PTHR43022">
    <property type="entry name" value="PROTEIN SMF"/>
    <property type="match status" value="1"/>
</dbReference>
<dbReference type="PATRIC" id="fig|1229276.3.peg.960"/>
<dbReference type="InterPro" id="IPR041614">
    <property type="entry name" value="DprA_WH"/>
</dbReference>
<dbReference type="OrthoDB" id="9785707at2"/>